<dbReference type="PROSITE" id="PS50005">
    <property type="entry name" value="TPR"/>
    <property type="match status" value="1"/>
</dbReference>
<dbReference type="InterPro" id="IPR027974">
    <property type="entry name" value="DUF4470"/>
</dbReference>
<feature type="domain" description="DUF4470" evidence="6">
    <location>
        <begin position="137"/>
        <end position="218"/>
    </location>
</feature>
<dbReference type="InterPro" id="IPR011990">
    <property type="entry name" value="TPR-like_helical_dom_sf"/>
</dbReference>
<dbReference type="Pfam" id="PF13414">
    <property type="entry name" value="TPR_11"/>
    <property type="match status" value="1"/>
</dbReference>
<dbReference type="InterPro" id="IPR019734">
    <property type="entry name" value="TPR_rpt"/>
</dbReference>
<feature type="region of interest" description="Disordered" evidence="5">
    <location>
        <begin position="488"/>
        <end position="553"/>
    </location>
</feature>
<evidence type="ECO:0000256" key="3">
    <source>
        <dbReference type="ARBA" id="ARBA00022691"/>
    </source>
</evidence>
<dbReference type="SMART" id="SM00028">
    <property type="entry name" value="TPR"/>
    <property type="match status" value="2"/>
</dbReference>
<dbReference type="GO" id="GO:0032259">
    <property type="term" value="P:methylation"/>
    <property type="evidence" value="ECO:0007669"/>
    <property type="project" value="UniProtKB-KW"/>
</dbReference>
<evidence type="ECO:0000313" key="8">
    <source>
        <dbReference type="Proteomes" id="UP000073492"/>
    </source>
</evidence>
<evidence type="ECO:0000313" key="7">
    <source>
        <dbReference type="EMBL" id="KXT08134.1"/>
    </source>
</evidence>
<dbReference type="Gene3D" id="1.25.40.10">
    <property type="entry name" value="Tetratricopeptide repeat domain"/>
    <property type="match status" value="1"/>
</dbReference>
<feature type="repeat" description="TPR" evidence="4">
    <location>
        <begin position="9"/>
        <end position="42"/>
    </location>
</feature>
<proteinExistence type="predicted"/>
<dbReference type="GO" id="GO:0005634">
    <property type="term" value="C:nucleus"/>
    <property type="evidence" value="ECO:0007669"/>
    <property type="project" value="TreeGrafter"/>
</dbReference>
<protein>
    <recommendedName>
        <fullName evidence="6">DUF4470 domain-containing protein</fullName>
    </recommendedName>
</protein>
<evidence type="ECO:0000256" key="4">
    <source>
        <dbReference type="PROSITE-ProRule" id="PRU00339"/>
    </source>
</evidence>
<dbReference type="EMBL" id="LFZO01000486">
    <property type="protein sequence ID" value="KXT08134.1"/>
    <property type="molecule type" value="Genomic_DNA"/>
</dbReference>
<evidence type="ECO:0000259" key="6">
    <source>
        <dbReference type="Pfam" id="PF14737"/>
    </source>
</evidence>
<dbReference type="GO" id="GO:0005737">
    <property type="term" value="C:cytoplasm"/>
    <property type="evidence" value="ECO:0007669"/>
    <property type="project" value="TreeGrafter"/>
</dbReference>
<keyword evidence="2" id="KW-0808">Transferase</keyword>
<feature type="compositionally biased region" description="Basic and acidic residues" evidence="5">
    <location>
        <begin position="516"/>
        <end position="542"/>
    </location>
</feature>
<keyword evidence="3" id="KW-0949">S-adenosyl-L-methionine</keyword>
<evidence type="ECO:0000256" key="5">
    <source>
        <dbReference type="SAM" id="MobiDB-lite"/>
    </source>
</evidence>
<accession>A0A139I084</accession>
<comment type="caution">
    <text evidence="7">The sequence shown here is derived from an EMBL/GenBank/DDBJ whole genome shotgun (WGS) entry which is preliminary data.</text>
</comment>
<dbReference type="PANTHER" id="PTHR46165:SF2">
    <property type="entry name" value="SET AND MYND DOMAIN-CONTAINING PROTEIN 4"/>
    <property type="match status" value="1"/>
</dbReference>
<name>A0A139I084_9PEZI</name>
<keyword evidence="4" id="KW-0802">TPR repeat</keyword>
<dbReference type="InterPro" id="IPR052097">
    <property type="entry name" value="SET-MYND_domain_protein"/>
</dbReference>
<dbReference type="PANTHER" id="PTHR46165">
    <property type="entry name" value="SET AND MYND DOMAIN-CONTAINING PROTEIN 4"/>
    <property type="match status" value="1"/>
</dbReference>
<gene>
    <name evidence="7" type="ORF">AC579_10555</name>
</gene>
<dbReference type="AlphaFoldDB" id="A0A139I084"/>
<dbReference type="GO" id="GO:0008168">
    <property type="term" value="F:methyltransferase activity"/>
    <property type="evidence" value="ECO:0007669"/>
    <property type="project" value="UniProtKB-KW"/>
</dbReference>
<evidence type="ECO:0000256" key="1">
    <source>
        <dbReference type="ARBA" id="ARBA00022603"/>
    </source>
</evidence>
<evidence type="ECO:0000256" key="2">
    <source>
        <dbReference type="ARBA" id="ARBA00022679"/>
    </source>
</evidence>
<organism evidence="7 8">
    <name type="scientific">Pseudocercospora musae</name>
    <dbReference type="NCBI Taxonomy" id="113226"/>
    <lineage>
        <taxon>Eukaryota</taxon>
        <taxon>Fungi</taxon>
        <taxon>Dikarya</taxon>
        <taxon>Ascomycota</taxon>
        <taxon>Pezizomycotina</taxon>
        <taxon>Dothideomycetes</taxon>
        <taxon>Dothideomycetidae</taxon>
        <taxon>Mycosphaerellales</taxon>
        <taxon>Mycosphaerellaceae</taxon>
        <taxon>Pseudocercospora</taxon>
    </lineage>
</organism>
<dbReference type="Pfam" id="PF14737">
    <property type="entry name" value="DUF4470"/>
    <property type="match status" value="1"/>
</dbReference>
<dbReference type="OrthoDB" id="2423701at2759"/>
<dbReference type="Proteomes" id="UP000073492">
    <property type="component" value="Unassembled WGS sequence"/>
</dbReference>
<keyword evidence="1" id="KW-0489">Methyltransferase</keyword>
<dbReference type="SUPFAM" id="SSF48452">
    <property type="entry name" value="TPR-like"/>
    <property type="match status" value="1"/>
</dbReference>
<dbReference type="STRING" id="113226.A0A139I084"/>
<reference evidence="7 8" key="1">
    <citation type="submission" date="2015-07" db="EMBL/GenBank/DDBJ databases">
        <title>Comparative genomics of the Sigatoka disease complex on banana suggests a link between parallel evolutionary changes in Pseudocercospora fijiensis and Pseudocercospora eumusae and increased virulence on the banana host.</title>
        <authorList>
            <person name="Chang T.-C."/>
            <person name="Salvucci A."/>
            <person name="Crous P.W."/>
            <person name="Stergiopoulos I."/>
        </authorList>
    </citation>
    <scope>NUCLEOTIDE SEQUENCE [LARGE SCALE GENOMIC DNA]</scope>
    <source>
        <strain evidence="7 8">CBS 116634</strain>
    </source>
</reference>
<keyword evidence="8" id="KW-1185">Reference proteome</keyword>
<dbReference type="GO" id="GO:0042826">
    <property type="term" value="F:histone deacetylase binding"/>
    <property type="evidence" value="ECO:0007669"/>
    <property type="project" value="TreeGrafter"/>
</dbReference>
<sequence>MAMLERTSAEALRLTGNELYKSGRLEEAISLYKQAAEAAPRDASPLANLSAAYFEIGDYSSSVTASDQALDLLNNNEEEKRQKILRRKCKAQLHLLNYQQARDTAALLSESAEKDDLSSNSSIEILKIRPVLEYYAVGHDSASSLVDESLLRATDDQISLMFGGIGDARHLFATLIRIMHLEDSSKTRKKHYHLTIVDQHPATIARNFVLVLLLLELSILIKNVNAKARRRIFEITECLYYTYQAPIMPGQAWTTLQNQLRIAVDILQNRKEMPEVLDVSACYRKEMLRIIHEWLEEVNVRFPTSKVRVRTVRTRQVADAQWKQEMGHLYPPEMLRTATIIPGCAKQDIFYRVSGVLTMYSQGKGGHPELKTAYRDFNELQPDKLDKKVIRDIDRLWKTNSTLFDLKWEDGRQDKEQGFSHDPFHLAEGLVEHGFTALKGKEGLGYLMLHFFTNIATAVGQLGSRLKLEFVLEDILSTLEQVKNGDLNYRRGKHGTQMASKHSSEDHDMGSATRRPRSEPRDGHSTEQSRRPDREHGHDSRSKLGKASTGQMQYPQAYERIHLSNIPDYTTNLTTLTHATPIIRSGKEFYVTSNAMKDCENYKTPEEYNNEHLAVSSASDLLKLYQVRLGDIDYSHRPWLLTQYIKWHREDVKALKREDRLMTRPQLETYLFRIFFKLAIPKDRSPFSAGEIYSMLNLTSFLGVCEHLHGSGYPAHWLSSVLSDICSGSVMTTARPPRSLPLQMQEVEAQMTKMRQSTRPFVSEMTTLLSVFQSTRKLSFGIISSHLVPVTEIRRYSIRFRNFMEIFPLRPTFILALFSTKALKSDYSSPVQDMRKLVISDETGDSSPEARKARESLHIITTWEWSWENGTGIFAFRRDVMDVLRKDPRYCICIGRTDKWMWQSEPESAREIVDLGGVLDMDESM</sequence>